<evidence type="ECO:0000256" key="2">
    <source>
        <dbReference type="SAM" id="Phobius"/>
    </source>
</evidence>
<dbReference type="RefSeq" id="WP_255331865.1">
    <property type="nucleotide sequence ID" value="NZ_VOTZ01000004.1"/>
</dbReference>
<sequence>MKDSFRRILLFFGIILIGLILIFIDLPILYLILVVFLFGVILLFITGSLSLKNLRREKEDTIKEEKPAGPTFGERFAEKAPTFYNLYKKLTGGSRKPKEKKEKTKKEKGSGLFSRKEKGSGLFSRKEKEPAQTAPPAIAAPAPEAPDDELDEEDLFGDINLDELDDEGLDDFGGDEVVLDMGQDDAGYMADDVASILAQAGDLDDDLVEEGFDQPLDTPLDDSFDGSFDQEILTGSDDLDSIDLDEIEMDEEPELPDDLVDLDEMPDPFADIPVEEEKSRDKKKKDDFGFGAGAEAISSNVGFLDAKETEKKSSFFSKSSGGTGSEGDLLSELKSSAKNVRKKQDLSLVRDLKDAEVSPEELEEELSNLLTILGGKKDE</sequence>
<evidence type="ECO:0000313" key="3">
    <source>
        <dbReference type="EMBL" id="MCQ1537932.1"/>
    </source>
</evidence>
<organism evidence="3 4">
    <name type="scientific">Methanocalculus taiwanensis</name>
    <dbReference type="NCBI Taxonomy" id="106207"/>
    <lineage>
        <taxon>Archaea</taxon>
        <taxon>Methanobacteriati</taxon>
        <taxon>Methanobacteriota</taxon>
        <taxon>Stenosarchaea group</taxon>
        <taxon>Methanomicrobia</taxon>
        <taxon>Methanomicrobiales</taxon>
        <taxon>Methanocalculaceae</taxon>
        <taxon>Methanocalculus</taxon>
    </lineage>
</organism>
<feature type="transmembrane region" description="Helical" evidence="2">
    <location>
        <begin position="7"/>
        <end position="24"/>
    </location>
</feature>
<feature type="transmembrane region" description="Helical" evidence="2">
    <location>
        <begin position="30"/>
        <end position="51"/>
    </location>
</feature>
<accession>A0ABD4TI10</accession>
<feature type="compositionally biased region" description="Basic and acidic residues" evidence="1">
    <location>
        <begin position="275"/>
        <end position="286"/>
    </location>
</feature>
<proteinExistence type="predicted"/>
<gene>
    <name evidence="3" type="ORF">FTO68_02870</name>
</gene>
<evidence type="ECO:0000256" key="1">
    <source>
        <dbReference type="SAM" id="MobiDB-lite"/>
    </source>
</evidence>
<keyword evidence="4" id="KW-1185">Reference proteome</keyword>
<comment type="caution">
    <text evidence="3">The sequence shown here is derived from an EMBL/GenBank/DDBJ whole genome shotgun (WGS) entry which is preliminary data.</text>
</comment>
<keyword evidence="2" id="KW-0472">Membrane</keyword>
<feature type="compositionally biased region" description="Acidic residues" evidence="1">
    <location>
        <begin position="250"/>
        <end position="266"/>
    </location>
</feature>
<keyword evidence="2" id="KW-0812">Transmembrane</keyword>
<dbReference type="Proteomes" id="UP001524383">
    <property type="component" value="Unassembled WGS sequence"/>
</dbReference>
<name>A0ABD4TI10_9EURY</name>
<evidence type="ECO:0000313" key="4">
    <source>
        <dbReference type="Proteomes" id="UP001524383"/>
    </source>
</evidence>
<feature type="compositionally biased region" description="Low complexity" evidence="1">
    <location>
        <begin position="131"/>
        <end position="142"/>
    </location>
</feature>
<dbReference type="EMBL" id="VOTZ01000004">
    <property type="protein sequence ID" value="MCQ1537932.1"/>
    <property type="molecule type" value="Genomic_DNA"/>
</dbReference>
<feature type="compositionally biased region" description="Acidic residues" evidence="1">
    <location>
        <begin position="145"/>
        <end position="173"/>
    </location>
</feature>
<reference evidence="3 4" key="1">
    <citation type="submission" date="2019-08" db="EMBL/GenBank/DDBJ databases">
        <authorList>
            <person name="Chen S.-C."/>
            <person name="Lai M.-C."/>
            <person name="You Y.-T."/>
        </authorList>
    </citation>
    <scope>NUCLEOTIDE SEQUENCE [LARGE SCALE GENOMIC DNA]</scope>
    <source>
        <strain evidence="3 4">P2F9704a</strain>
    </source>
</reference>
<feature type="region of interest" description="Disordered" evidence="1">
    <location>
        <begin position="92"/>
        <end position="173"/>
    </location>
</feature>
<keyword evidence="2" id="KW-1133">Transmembrane helix</keyword>
<protein>
    <submittedName>
        <fullName evidence="3">Uncharacterized protein</fullName>
    </submittedName>
</protein>
<feature type="compositionally biased region" description="Basic and acidic residues" evidence="1">
    <location>
        <begin position="99"/>
        <end position="130"/>
    </location>
</feature>
<dbReference type="AlphaFoldDB" id="A0ABD4TI10"/>
<feature type="region of interest" description="Disordered" evidence="1">
    <location>
        <begin position="250"/>
        <end position="286"/>
    </location>
</feature>